<proteinExistence type="predicted"/>
<organism evidence="1 2">
    <name type="scientific">Neofusicoccum parvum</name>
    <dbReference type="NCBI Taxonomy" id="310453"/>
    <lineage>
        <taxon>Eukaryota</taxon>
        <taxon>Fungi</taxon>
        <taxon>Dikarya</taxon>
        <taxon>Ascomycota</taxon>
        <taxon>Pezizomycotina</taxon>
        <taxon>Dothideomycetes</taxon>
        <taxon>Dothideomycetes incertae sedis</taxon>
        <taxon>Botryosphaeriales</taxon>
        <taxon>Botryosphaeriaceae</taxon>
        <taxon>Neofusicoccum</taxon>
    </lineage>
</organism>
<accession>A0ACB5RZ29</accession>
<dbReference type="EMBL" id="BSXG01000019">
    <property type="protein sequence ID" value="GME25381.1"/>
    <property type="molecule type" value="Genomic_DNA"/>
</dbReference>
<keyword evidence="2" id="KW-1185">Reference proteome</keyword>
<gene>
    <name evidence="1" type="primary">g616</name>
    <name evidence="1" type="ORF">NpPPO83_00000616</name>
</gene>
<name>A0ACB5RZ29_9PEZI</name>
<protein>
    <submittedName>
        <fullName evidence="1">Uncharacterized protein</fullName>
    </submittedName>
</protein>
<comment type="caution">
    <text evidence="1">The sequence shown here is derived from an EMBL/GenBank/DDBJ whole genome shotgun (WGS) entry which is preliminary data.</text>
</comment>
<reference evidence="1" key="1">
    <citation type="submission" date="2024-09" db="EMBL/GenBank/DDBJ databases">
        <title>Draft Genome Sequences of Neofusicoccum parvum.</title>
        <authorList>
            <person name="Ashida A."/>
            <person name="Camagna M."/>
            <person name="Tanaka A."/>
            <person name="Takemoto D."/>
        </authorList>
    </citation>
    <scope>NUCLEOTIDE SEQUENCE</scope>
    <source>
        <strain evidence="1">PPO83</strain>
    </source>
</reference>
<evidence type="ECO:0000313" key="2">
    <source>
        <dbReference type="Proteomes" id="UP001165186"/>
    </source>
</evidence>
<dbReference type="Proteomes" id="UP001165186">
    <property type="component" value="Unassembled WGS sequence"/>
</dbReference>
<sequence>MNAPTGIDTPMPLHLCNGHCDCDSDALHHHSIPILIRLADLYLGDVRLLVSHVIDLSERLSQLSPAHRGARAMFLAANQISAITAERQLKLGELVDEVVRRTTAVHPPLTIIPPRAPDSLAPTSSLLALPGEIRNLIYRFCLAPPSRELHPYAAGNAVAPALLAANRQIRAEATPVLYGASTVVLDPFAAPRFMFQIAGSSRWLRRVRLVGLAELKVLGVGRVRADELDGCGGGSRGGLRRRRERVGRGRDAEGGREEEEEEEACWGEGEGGGGLDGGAFGDGARQAEPLRLQLYLLRRATNLERLDVVWCGGAEDDALPAGVARPPGGAEAAARDVFGLLYPWLAAVAEARGERRAAARIVRPFTHLGDRGTGLDRAAFRKKLGALLEKGVQLDDEADEDVSME</sequence>
<evidence type="ECO:0000313" key="1">
    <source>
        <dbReference type="EMBL" id="GME25381.1"/>
    </source>
</evidence>